<keyword evidence="1" id="KW-0732">Signal</keyword>
<gene>
    <name evidence="4" type="ORF">GA0070613_4591</name>
</gene>
<dbReference type="AlphaFoldDB" id="A0A1C5JH24"/>
<dbReference type="EMBL" id="LT607754">
    <property type="protein sequence ID" value="SCG69346.1"/>
    <property type="molecule type" value="Genomic_DNA"/>
</dbReference>
<dbReference type="RefSeq" id="WP_089014118.1">
    <property type="nucleotide sequence ID" value="NZ_LT607754.1"/>
</dbReference>
<dbReference type="OrthoDB" id="9769991at2"/>
<evidence type="ECO:0000259" key="2">
    <source>
        <dbReference type="Pfam" id="PF10091"/>
    </source>
</evidence>
<feature type="signal peptide" evidence="1">
    <location>
        <begin position="1"/>
        <end position="25"/>
    </location>
</feature>
<dbReference type="InterPro" id="IPR019282">
    <property type="entry name" value="Glycoamylase-like_cons_dom"/>
</dbReference>
<evidence type="ECO:0000313" key="4">
    <source>
        <dbReference type="EMBL" id="SCG69346.1"/>
    </source>
</evidence>
<keyword evidence="5" id="KW-1185">Reference proteome</keyword>
<feature type="domain" description="Glycoamylase-like" evidence="2">
    <location>
        <begin position="309"/>
        <end position="499"/>
    </location>
</feature>
<evidence type="ECO:0000259" key="3">
    <source>
        <dbReference type="Pfam" id="PF11329"/>
    </source>
</evidence>
<name>A0A1C5JH24_9ACTN</name>
<feature type="chain" id="PRO_5008719658" evidence="1">
    <location>
        <begin position="26"/>
        <end position="526"/>
    </location>
</feature>
<reference evidence="5" key="1">
    <citation type="submission" date="2016-06" db="EMBL/GenBank/DDBJ databases">
        <authorList>
            <person name="Varghese N."/>
            <person name="Submissions Spin"/>
        </authorList>
    </citation>
    <scope>NUCLEOTIDE SEQUENCE [LARGE SCALE GENOMIC DNA]</scope>
    <source>
        <strain evidence="5">DSM 43819</strain>
    </source>
</reference>
<feature type="domain" description="DUF3131" evidence="3">
    <location>
        <begin position="54"/>
        <end position="190"/>
    </location>
</feature>
<proteinExistence type="predicted"/>
<dbReference type="Pfam" id="PF10091">
    <property type="entry name" value="Glycoamylase"/>
    <property type="match status" value="1"/>
</dbReference>
<accession>A0A1C5JH24</accession>
<sequence>MIRPCRIAVAAALSLTLATPGEASAAAAPPHGPRAQTATTAVTPDSITTWSIDTWRSMAAMADPRTGLPADNIGGTLAPASRARYTSPTNIGAYIWSAIAARKLHVIGEQEQVQRISRALDSLGRLERHADSGMFYNWYDPSTLQLLRTWPENGSTVYPFVSSVDNAWLAAALMIVHNGVPQLRDKSDPLLDAMDFGFYYDSQARGPDVPVGLMRGGFWVEPPPGCSTKGNYEHRGPDVYYTCHTYGAFNSETRMISYVAIALGQVPPAHYFAPWRTFPDTCDWSWQEMRPVGEWRDYLGVPVFEGAYRYRGLQFVPTWGGDMFEALMPDMFVPEEQWGPNSWARNHPVYVRGQIEHGMNDAKYGHWGFSPASDPQGGYREYGVDAMGLDTNGYTSDEERTSVDYGFEGCPGRAAQPLPTAYGDGVVTPHAVFLAMRYAPADAQAELTRLRSQFDSYGPGGFYDSVAVHSGTVAKRYLALDQGMIMAALGNLYGGDILRKEFTRGGAERLLRPVMRIEEFSVPARQ</sequence>
<dbReference type="Pfam" id="PF11329">
    <property type="entry name" value="DUF3131"/>
    <property type="match status" value="1"/>
</dbReference>
<evidence type="ECO:0000256" key="1">
    <source>
        <dbReference type="SAM" id="SignalP"/>
    </source>
</evidence>
<dbReference type="Gene3D" id="1.50.10.140">
    <property type="match status" value="1"/>
</dbReference>
<evidence type="ECO:0000313" key="5">
    <source>
        <dbReference type="Proteomes" id="UP000198221"/>
    </source>
</evidence>
<protein>
    <submittedName>
        <fullName evidence="4">Uncharacterized protein</fullName>
    </submittedName>
</protein>
<organism evidence="4 5">
    <name type="scientific">Micromonospora inositola</name>
    <dbReference type="NCBI Taxonomy" id="47865"/>
    <lineage>
        <taxon>Bacteria</taxon>
        <taxon>Bacillati</taxon>
        <taxon>Actinomycetota</taxon>
        <taxon>Actinomycetes</taxon>
        <taxon>Micromonosporales</taxon>
        <taxon>Micromonosporaceae</taxon>
        <taxon>Micromonospora</taxon>
    </lineage>
</organism>
<dbReference type="InterPro" id="IPR021478">
    <property type="entry name" value="DUF3131"/>
</dbReference>
<dbReference type="Proteomes" id="UP000198221">
    <property type="component" value="Chromosome I"/>
</dbReference>